<evidence type="ECO:0000313" key="2">
    <source>
        <dbReference type="EMBL" id="MBX45824.1"/>
    </source>
</evidence>
<keyword evidence="1" id="KW-1133">Transmembrane helix</keyword>
<accession>A0A2P2NTQ8</accession>
<keyword evidence="1" id="KW-0812">Transmembrane</keyword>
<reference evidence="2" key="1">
    <citation type="submission" date="2018-02" db="EMBL/GenBank/DDBJ databases">
        <title>Rhizophora mucronata_Transcriptome.</title>
        <authorList>
            <person name="Meera S.P."/>
            <person name="Sreeshan A."/>
            <person name="Augustine A."/>
        </authorList>
    </citation>
    <scope>NUCLEOTIDE SEQUENCE</scope>
    <source>
        <tissue evidence="2">Leaf</tissue>
    </source>
</reference>
<organism evidence="2">
    <name type="scientific">Rhizophora mucronata</name>
    <name type="common">Asiatic mangrove</name>
    <dbReference type="NCBI Taxonomy" id="61149"/>
    <lineage>
        <taxon>Eukaryota</taxon>
        <taxon>Viridiplantae</taxon>
        <taxon>Streptophyta</taxon>
        <taxon>Embryophyta</taxon>
        <taxon>Tracheophyta</taxon>
        <taxon>Spermatophyta</taxon>
        <taxon>Magnoliopsida</taxon>
        <taxon>eudicotyledons</taxon>
        <taxon>Gunneridae</taxon>
        <taxon>Pentapetalae</taxon>
        <taxon>rosids</taxon>
        <taxon>fabids</taxon>
        <taxon>Malpighiales</taxon>
        <taxon>Rhizophoraceae</taxon>
        <taxon>Rhizophora</taxon>
    </lineage>
</organism>
<proteinExistence type="predicted"/>
<protein>
    <submittedName>
        <fullName evidence="2">Uncharacterized protein</fullName>
    </submittedName>
</protein>
<feature type="transmembrane region" description="Helical" evidence="1">
    <location>
        <begin position="6"/>
        <end position="27"/>
    </location>
</feature>
<keyword evidence="1" id="KW-0472">Membrane</keyword>
<sequence>MHIPFYILWYLLCSAVFRCIIELITCCSRIQQGHFRQH</sequence>
<evidence type="ECO:0000256" key="1">
    <source>
        <dbReference type="SAM" id="Phobius"/>
    </source>
</evidence>
<dbReference type="EMBL" id="GGEC01065340">
    <property type="protein sequence ID" value="MBX45824.1"/>
    <property type="molecule type" value="Transcribed_RNA"/>
</dbReference>
<dbReference type="AlphaFoldDB" id="A0A2P2NTQ8"/>
<name>A0A2P2NTQ8_RHIMU</name>